<evidence type="ECO:0000256" key="3">
    <source>
        <dbReference type="ARBA" id="ARBA00022801"/>
    </source>
</evidence>
<dbReference type="OrthoDB" id="9761532at2"/>
<dbReference type="InterPro" id="IPR036264">
    <property type="entry name" value="Bact_exopeptidase_dim_dom"/>
</dbReference>
<dbReference type="Gene3D" id="3.30.70.360">
    <property type="match status" value="1"/>
</dbReference>
<dbReference type="SUPFAM" id="SSF55031">
    <property type="entry name" value="Bacterial exopeptidase dimerisation domain"/>
    <property type="match status" value="1"/>
</dbReference>
<evidence type="ECO:0000256" key="4">
    <source>
        <dbReference type="ARBA" id="ARBA00022833"/>
    </source>
</evidence>
<dbReference type="PROSITE" id="PS00759">
    <property type="entry name" value="ARGE_DAPE_CPG2_2"/>
    <property type="match status" value="1"/>
</dbReference>
<reference evidence="6 7" key="1">
    <citation type="submission" date="2016-08" db="EMBL/GenBank/DDBJ databases">
        <authorList>
            <person name="Seilhamer J.J."/>
        </authorList>
    </citation>
    <scope>NUCLEOTIDE SEQUENCE [LARGE SCALE GENOMIC DNA]</scope>
    <source>
        <strain evidence="6 7">P1-7</strain>
    </source>
</reference>
<accession>A0A1C3WP46</accession>
<dbReference type="Pfam" id="PF01546">
    <property type="entry name" value="Peptidase_M20"/>
    <property type="match status" value="1"/>
</dbReference>
<dbReference type="Pfam" id="PF07687">
    <property type="entry name" value="M20_dimer"/>
    <property type="match status" value="1"/>
</dbReference>
<evidence type="ECO:0000313" key="7">
    <source>
        <dbReference type="Proteomes" id="UP000199205"/>
    </source>
</evidence>
<evidence type="ECO:0000256" key="2">
    <source>
        <dbReference type="ARBA" id="ARBA00022723"/>
    </source>
</evidence>
<dbReference type="PANTHER" id="PTHR43808">
    <property type="entry name" value="ACETYLORNITHINE DEACETYLASE"/>
    <property type="match status" value="1"/>
</dbReference>
<evidence type="ECO:0000256" key="1">
    <source>
        <dbReference type="ARBA" id="ARBA00001947"/>
    </source>
</evidence>
<keyword evidence="2" id="KW-0479">Metal-binding</keyword>
<dbReference type="EMBL" id="FMAF01000014">
    <property type="protein sequence ID" value="SCB41705.1"/>
    <property type="molecule type" value="Genomic_DNA"/>
</dbReference>
<keyword evidence="3" id="KW-0378">Hydrolase</keyword>
<dbReference type="InterPro" id="IPR002933">
    <property type="entry name" value="Peptidase_M20"/>
</dbReference>
<dbReference type="GO" id="GO:0016787">
    <property type="term" value="F:hydrolase activity"/>
    <property type="evidence" value="ECO:0007669"/>
    <property type="project" value="UniProtKB-KW"/>
</dbReference>
<dbReference type="RefSeq" id="WP_037197648.1">
    <property type="nucleotide sequence ID" value="NZ_FMAF01000014.1"/>
</dbReference>
<gene>
    <name evidence="6" type="ORF">GA0061101_11459</name>
</gene>
<dbReference type="SUPFAM" id="SSF53187">
    <property type="entry name" value="Zn-dependent exopeptidases"/>
    <property type="match status" value="1"/>
</dbReference>
<dbReference type="GO" id="GO:0046872">
    <property type="term" value="F:metal ion binding"/>
    <property type="evidence" value="ECO:0007669"/>
    <property type="project" value="UniProtKB-KW"/>
</dbReference>
<evidence type="ECO:0000259" key="5">
    <source>
        <dbReference type="Pfam" id="PF07687"/>
    </source>
</evidence>
<dbReference type="Proteomes" id="UP000199205">
    <property type="component" value="Unassembled WGS sequence"/>
</dbReference>
<feature type="domain" description="Peptidase M20 dimerisation" evidence="5">
    <location>
        <begin position="188"/>
        <end position="291"/>
    </location>
</feature>
<keyword evidence="4" id="KW-0862">Zinc</keyword>
<name>A0A1C3WP46_9HYPH</name>
<proteinExistence type="predicted"/>
<protein>
    <submittedName>
        <fullName evidence="6">Acetylornithine deacetylase</fullName>
    </submittedName>
</protein>
<dbReference type="InterPro" id="IPR001261">
    <property type="entry name" value="ArgE/DapE_CS"/>
</dbReference>
<comment type="cofactor">
    <cofactor evidence="1">
        <name>Zn(2+)</name>
        <dbReference type="ChEBI" id="CHEBI:29105"/>
    </cofactor>
</comment>
<sequence length="392" mass="41921">MSAAAGHDRIEPQEVASLLSAMVSIPSINPDFLQPSLPAGWFGEAKLATFIADWLSREGIEVAMEEVLPGRPNVVAHLRGRPGAPAMIWEGHTDTVQVEGMASPFQPRIEGTRLYGRGSVDDKGCLAMFMLAMRALKRRGCGCDLTFVAAIDEETTFRGVQHHVRAHQPYDLGVAGEPTSLAIVRACKGVIRWVIDVRGRAGHASKPEDSVDALAVAADLLHHLRGYMRATDRTHPLLGRRSLTCTLMQAGEGANTVPGHASLTFDFRTLPDQTGDEAWQEIADVVNAFARGHAAGADILMQAPFVDSVSMEVSRDARIVRELSAVLAKAGLPHEAIGVPFGSDASKLTRAGTPTVIFGPGRIEQAHAADEHVDMEEVARGADILVSLASGL</sequence>
<organism evidence="6 7">
    <name type="scientific">Rhizobium lusitanum</name>
    <dbReference type="NCBI Taxonomy" id="293958"/>
    <lineage>
        <taxon>Bacteria</taxon>
        <taxon>Pseudomonadati</taxon>
        <taxon>Pseudomonadota</taxon>
        <taxon>Alphaproteobacteria</taxon>
        <taxon>Hyphomicrobiales</taxon>
        <taxon>Rhizobiaceae</taxon>
        <taxon>Rhizobium/Agrobacterium group</taxon>
        <taxon>Rhizobium</taxon>
    </lineage>
</organism>
<dbReference type="InterPro" id="IPR011650">
    <property type="entry name" value="Peptidase_M20_dimer"/>
</dbReference>
<dbReference type="AlphaFoldDB" id="A0A1C3WP46"/>
<dbReference type="InterPro" id="IPR050072">
    <property type="entry name" value="Peptidase_M20A"/>
</dbReference>
<evidence type="ECO:0000313" key="6">
    <source>
        <dbReference type="EMBL" id="SCB41705.1"/>
    </source>
</evidence>
<dbReference type="Gene3D" id="3.40.630.10">
    <property type="entry name" value="Zn peptidases"/>
    <property type="match status" value="1"/>
</dbReference>